<name>A0A0V0Z5M8_9BILA</name>
<keyword evidence="2" id="KW-1185">Reference proteome</keyword>
<sequence length="59" mass="6893">MISACSFVRIKDLVVVAEICEKSVFQVWTIFDCYSFMLIKERIWALNLTTTYLNTLDIP</sequence>
<comment type="caution">
    <text evidence="1">The sequence shown here is derived from an EMBL/GenBank/DDBJ whole genome shotgun (WGS) entry which is preliminary data.</text>
</comment>
<protein>
    <submittedName>
        <fullName evidence="1">Uncharacterized protein</fullName>
    </submittedName>
</protein>
<evidence type="ECO:0000313" key="1">
    <source>
        <dbReference type="EMBL" id="KRY07808.1"/>
    </source>
</evidence>
<proteinExistence type="predicted"/>
<organism evidence="1 2">
    <name type="scientific">Trichinella patagoniensis</name>
    <dbReference type="NCBI Taxonomy" id="990121"/>
    <lineage>
        <taxon>Eukaryota</taxon>
        <taxon>Metazoa</taxon>
        <taxon>Ecdysozoa</taxon>
        <taxon>Nematoda</taxon>
        <taxon>Enoplea</taxon>
        <taxon>Dorylaimia</taxon>
        <taxon>Trichinellida</taxon>
        <taxon>Trichinellidae</taxon>
        <taxon>Trichinella</taxon>
    </lineage>
</organism>
<dbReference type="EMBL" id="JYDQ01000402">
    <property type="protein sequence ID" value="KRY07808.1"/>
    <property type="molecule type" value="Genomic_DNA"/>
</dbReference>
<reference evidence="1 2" key="1">
    <citation type="submission" date="2015-01" db="EMBL/GenBank/DDBJ databases">
        <title>Evolution of Trichinella species and genotypes.</title>
        <authorList>
            <person name="Korhonen P.K."/>
            <person name="Edoardo P."/>
            <person name="Giuseppe L.R."/>
            <person name="Gasser R.B."/>
        </authorList>
    </citation>
    <scope>NUCLEOTIDE SEQUENCE [LARGE SCALE GENOMIC DNA]</scope>
    <source>
        <strain evidence="1">ISS2496</strain>
    </source>
</reference>
<accession>A0A0V0Z5M8</accession>
<evidence type="ECO:0000313" key="2">
    <source>
        <dbReference type="Proteomes" id="UP000054783"/>
    </source>
</evidence>
<gene>
    <name evidence="1" type="ORF">T12_1712</name>
</gene>
<dbReference type="Proteomes" id="UP000054783">
    <property type="component" value="Unassembled WGS sequence"/>
</dbReference>
<dbReference type="AlphaFoldDB" id="A0A0V0Z5M8"/>